<reference evidence="1" key="1">
    <citation type="submission" date="2020-05" db="EMBL/GenBank/DDBJ databases">
        <authorList>
            <person name="Chiriac C."/>
            <person name="Salcher M."/>
            <person name="Ghai R."/>
            <person name="Kavagutti S V."/>
        </authorList>
    </citation>
    <scope>NUCLEOTIDE SEQUENCE</scope>
</reference>
<dbReference type="PANTHER" id="PTHR12631">
    <property type="entry name" value="ALPHA-L-IDURONIDASE"/>
    <property type="match status" value="1"/>
</dbReference>
<dbReference type="PANTHER" id="PTHR12631:SF10">
    <property type="entry name" value="BETA-XYLOSIDASE-LIKE PROTEIN-RELATED"/>
    <property type="match status" value="1"/>
</dbReference>
<sequence>MFSGNRLAVALICAAAVLAAAWLPPGALAADGLLTGISDPSMTGGTGATLDAFAPRWKAAGVDVAMVTADWRRIAPSVDSPSMPAGFDPADPQSAAYDWERLDRTIATLRRNDLDPLLTITGPGPLWGSSDPSRGSARYRPDAAQFAAFASAVASRYGADVNRYIIWYEPNSDENLRPQYFCSRGKCAPRSPSIYRELFNAGSAAIRQADAGPSVYAGALAPRGATPSDSDSSMRPIVWMRSFGCLSDGNTADRTSATCRDLSPAAVDGFAYHPDQRAAAPSKHLAHWAEAGVGDTGRLTNLLDRLQETGGLINAEDEQAPINLYYTEFGYQTNPPDVFSGVSVAKQSAWLQQAARIAFGQPRVKLLGQYLWRDQPITDSGQGTDAYAGTQSGLYMFDGSAKPSARTFLNPFWVLRSRDHKTAKLWGQVRPGSSHNVTIERRVGSASFRRIASLKTDANGFFSYSTRLYARSTFRFAWTGRVGNGASQRRRSSSMTVAPR</sequence>
<dbReference type="GO" id="GO:0004553">
    <property type="term" value="F:hydrolase activity, hydrolyzing O-glycosyl compounds"/>
    <property type="evidence" value="ECO:0007669"/>
    <property type="project" value="TreeGrafter"/>
</dbReference>
<dbReference type="Gene3D" id="3.20.20.80">
    <property type="entry name" value="Glycosidases"/>
    <property type="match status" value="1"/>
</dbReference>
<proteinExistence type="predicted"/>
<dbReference type="SUPFAM" id="SSF51445">
    <property type="entry name" value="(Trans)glycosidases"/>
    <property type="match status" value="1"/>
</dbReference>
<evidence type="ECO:0000313" key="1">
    <source>
        <dbReference type="EMBL" id="CAB4344162.1"/>
    </source>
</evidence>
<accession>A0A6J5ZS01</accession>
<organism evidence="1">
    <name type="scientific">freshwater metagenome</name>
    <dbReference type="NCBI Taxonomy" id="449393"/>
    <lineage>
        <taxon>unclassified sequences</taxon>
        <taxon>metagenomes</taxon>
        <taxon>ecological metagenomes</taxon>
    </lineage>
</organism>
<dbReference type="AlphaFoldDB" id="A0A6J5ZS01"/>
<protein>
    <submittedName>
        <fullName evidence="1">Unannotated protein</fullName>
    </submittedName>
</protein>
<name>A0A6J5ZS01_9ZZZZ</name>
<dbReference type="InterPro" id="IPR051923">
    <property type="entry name" value="Glycosyl_Hydrolase_39"/>
</dbReference>
<dbReference type="EMBL" id="CAESAN010000066">
    <property type="protein sequence ID" value="CAB4344162.1"/>
    <property type="molecule type" value="Genomic_DNA"/>
</dbReference>
<dbReference type="InterPro" id="IPR017853">
    <property type="entry name" value="GH"/>
</dbReference>
<gene>
    <name evidence="1" type="ORF">UFOPK3547_00897</name>
</gene>